<evidence type="ECO:0008006" key="5">
    <source>
        <dbReference type="Google" id="ProtNLM"/>
    </source>
</evidence>
<dbReference type="AlphaFoldDB" id="A0A8D5A2Z6"/>
<evidence type="ECO:0000259" key="2">
    <source>
        <dbReference type="Pfam" id="PF21113"/>
    </source>
</evidence>
<dbReference type="Gene3D" id="3.90.226.30">
    <property type="match status" value="1"/>
</dbReference>
<dbReference type="EMBL" id="AP019697">
    <property type="protein sequence ID" value="BBK25973.1"/>
    <property type="molecule type" value="Genomic_DNA"/>
</dbReference>
<organism evidence="3 4">
    <name type="scientific">Dialister hominis</name>
    <dbReference type="NCBI Taxonomy" id="2582419"/>
    <lineage>
        <taxon>Bacteria</taxon>
        <taxon>Bacillati</taxon>
        <taxon>Bacillota</taxon>
        <taxon>Negativicutes</taxon>
        <taxon>Veillonellales</taxon>
        <taxon>Veillonellaceae</taxon>
        <taxon>Dialister</taxon>
    </lineage>
</organism>
<dbReference type="GeneID" id="92717118"/>
<dbReference type="GO" id="GO:0050043">
    <property type="term" value="F:lactate racemase activity"/>
    <property type="evidence" value="ECO:0007669"/>
    <property type="project" value="InterPro"/>
</dbReference>
<dbReference type="InterPro" id="IPR043166">
    <property type="entry name" value="LarA-like_C"/>
</dbReference>
<keyword evidence="4" id="KW-1185">Reference proteome</keyword>
<dbReference type="Gene3D" id="3.40.50.11440">
    <property type="match status" value="1"/>
</dbReference>
<name>A0A8D5A2Z6_9FIRM</name>
<dbReference type="Proteomes" id="UP000320585">
    <property type="component" value="Chromosome"/>
</dbReference>
<evidence type="ECO:0000313" key="4">
    <source>
        <dbReference type="Proteomes" id="UP000320585"/>
    </source>
</evidence>
<dbReference type="Pfam" id="PF21113">
    <property type="entry name" value="LarA_C"/>
    <property type="match status" value="1"/>
</dbReference>
<feature type="domain" description="LarA-like N-terminal" evidence="1">
    <location>
        <begin position="10"/>
        <end position="205"/>
    </location>
</feature>
<dbReference type="InterPro" id="IPR048068">
    <property type="entry name" value="LarA-like"/>
</dbReference>
<accession>A0A8D5A2Z6</accession>
<dbReference type="KEGG" id="dho:Dia5BBH33_19080"/>
<dbReference type="PANTHER" id="PTHR33171:SF17">
    <property type="entry name" value="LARA-LIKE N-TERMINAL DOMAIN-CONTAINING PROTEIN"/>
    <property type="match status" value="1"/>
</dbReference>
<dbReference type="OrthoDB" id="9770545at2"/>
<reference evidence="4" key="1">
    <citation type="submission" date="2019-05" db="EMBL/GenBank/DDBJ databases">
        <title>Complete genome sequencing of Dialister sp. strain 5BBH33.</title>
        <authorList>
            <person name="Sakamoto M."/>
            <person name="Murakami T."/>
            <person name="Mori H."/>
        </authorList>
    </citation>
    <scope>NUCLEOTIDE SEQUENCE [LARGE SCALE GENOMIC DNA]</scope>
    <source>
        <strain evidence="4">5BBH33</strain>
    </source>
</reference>
<dbReference type="InterPro" id="IPR018657">
    <property type="entry name" value="LarA-like_N"/>
</dbReference>
<evidence type="ECO:0000259" key="1">
    <source>
        <dbReference type="Pfam" id="PF09861"/>
    </source>
</evidence>
<sequence>MALKEFEFGFGQTTQKVMLPEEHISDVLEGNPTPACDVEEATLECMRHPIGSRPLQEIVRKGDKVCIVCADITRTWNHSDQFVIHIVNELNRAEIPDSDICILFAQGTHRAQTPEEDIRVVGKEVASRIKLYQHDCKNKDELVHVGDTKLGTPVWINKHAVDADKVIVVDGITTHLFAGYGGGRKLILPGVAGDESIQINHCNALGAEFGSGINPATRSTLLDHNPVSDDMQEASDMIKPCFLVHSIVNADGQICRMVGGDPYEAWLEGTKLVYRIQKVPMKQEADVGFACAGGYPKDVSLYQGSKCYDPADVAVKDGGIIIAIMEASDIQEPPAYLNSFQYETEADMERALRHHFTIPFFVAFNLFCMTHRYTIYLVTKPENFEAIRKTNQIPVATVEEAWALAQKQLEKEGKTDYTINVMPHCAAIVPYLKG</sequence>
<dbReference type="NCBIfam" id="NF033504">
    <property type="entry name" value="Ni_dep_LarA"/>
    <property type="match status" value="1"/>
</dbReference>
<dbReference type="Pfam" id="PF09861">
    <property type="entry name" value="Lar_N"/>
    <property type="match status" value="1"/>
</dbReference>
<protein>
    <recommendedName>
        <fullName evidence="5">LarA-like N-terminal domain-containing protein</fullName>
    </recommendedName>
</protein>
<dbReference type="PANTHER" id="PTHR33171">
    <property type="entry name" value="LAR_N DOMAIN-CONTAINING PROTEIN"/>
    <property type="match status" value="1"/>
</dbReference>
<evidence type="ECO:0000313" key="3">
    <source>
        <dbReference type="EMBL" id="BBK25973.1"/>
    </source>
</evidence>
<gene>
    <name evidence="3" type="ORF">Dia5BBH33_19080</name>
</gene>
<feature type="domain" description="Lactate racemase C-terminal" evidence="2">
    <location>
        <begin position="282"/>
        <end position="428"/>
    </location>
</feature>
<dbReference type="InterPro" id="IPR048520">
    <property type="entry name" value="LarA_C"/>
</dbReference>
<dbReference type="RefSeq" id="WP_144269230.1">
    <property type="nucleotide sequence ID" value="NZ_AP019697.1"/>
</dbReference>
<proteinExistence type="predicted"/>
<dbReference type="InterPro" id="IPR047926">
    <property type="entry name" value="Ni_dep_LarA"/>
</dbReference>